<dbReference type="InterPro" id="IPR050360">
    <property type="entry name" value="MFS_Sugar_Transporters"/>
</dbReference>
<feature type="compositionally biased region" description="Basic and acidic residues" evidence="6">
    <location>
        <begin position="795"/>
        <end position="848"/>
    </location>
</feature>
<evidence type="ECO:0000256" key="4">
    <source>
        <dbReference type="ARBA" id="ARBA00022989"/>
    </source>
</evidence>
<feature type="region of interest" description="Disordered" evidence="6">
    <location>
        <begin position="578"/>
        <end position="636"/>
    </location>
</feature>
<comment type="similarity">
    <text evidence="2">Belongs to the major facilitator superfamily. Sugar transporter (TC 2.A.1.1) family.</text>
</comment>
<evidence type="ECO:0000313" key="10">
    <source>
        <dbReference type="Proteomes" id="UP001190700"/>
    </source>
</evidence>
<feature type="transmembrane region" description="Helical" evidence="7">
    <location>
        <begin position="65"/>
        <end position="89"/>
    </location>
</feature>
<keyword evidence="5 7" id="KW-0472">Membrane</keyword>
<dbReference type="PANTHER" id="PTHR48022:SF2">
    <property type="entry name" value="PLASTIDIC GLUCOSE TRANSPORTER 4"/>
    <property type="match status" value="1"/>
</dbReference>
<feature type="transmembrane region" description="Helical" evidence="7">
    <location>
        <begin position="468"/>
        <end position="494"/>
    </location>
</feature>
<evidence type="ECO:0000256" key="3">
    <source>
        <dbReference type="ARBA" id="ARBA00022692"/>
    </source>
</evidence>
<dbReference type="Proteomes" id="UP001190700">
    <property type="component" value="Unassembled WGS sequence"/>
</dbReference>
<feature type="transmembrane region" description="Helical" evidence="7">
    <location>
        <begin position="140"/>
        <end position="157"/>
    </location>
</feature>
<keyword evidence="3 7" id="KW-0812">Transmembrane</keyword>
<feature type="region of interest" description="Disordered" evidence="6">
    <location>
        <begin position="778"/>
        <end position="848"/>
    </location>
</feature>
<accession>A0AAE0EX70</accession>
<dbReference type="PRINTS" id="PR00171">
    <property type="entry name" value="SUGRTRNSPORT"/>
</dbReference>
<dbReference type="AlphaFoldDB" id="A0AAE0EX70"/>
<feature type="compositionally biased region" description="Low complexity" evidence="6">
    <location>
        <begin position="602"/>
        <end position="618"/>
    </location>
</feature>
<gene>
    <name evidence="9" type="ORF">CYMTET_47984</name>
</gene>
<evidence type="ECO:0000256" key="1">
    <source>
        <dbReference type="ARBA" id="ARBA00004141"/>
    </source>
</evidence>
<feature type="transmembrane region" description="Helical" evidence="7">
    <location>
        <begin position="202"/>
        <end position="221"/>
    </location>
</feature>
<dbReference type="PROSITE" id="PS50850">
    <property type="entry name" value="MFS"/>
    <property type="match status" value="1"/>
</dbReference>
<evidence type="ECO:0000259" key="8">
    <source>
        <dbReference type="PROSITE" id="PS50850"/>
    </source>
</evidence>
<feature type="compositionally biased region" description="Acidic residues" evidence="6">
    <location>
        <begin position="619"/>
        <end position="628"/>
    </location>
</feature>
<dbReference type="PANTHER" id="PTHR48022">
    <property type="entry name" value="PLASTIDIC GLUCOSE TRANSPORTER 4"/>
    <property type="match status" value="1"/>
</dbReference>
<evidence type="ECO:0000256" key="6">
    <source>
        <dbReference type="SAM" id="MobiDB-lite"/>
    </source>
</evidence>
<evidence type="ECO:0000313" key="9">
    <source>
        <dbReference type="EMBL" id="KAK3242320.1"/>
    </source>
</evidence>
<dbReference type="SUPFAM" id="SSF103473">
    <property type="entry name" value="MFS general substrate transporter"/>
    <property type="match status" value="1"/>
</dbReference>
<evidence type="ECO:0000256" key="7">
    <source>
        <dbReference type="SAM" id="Phobius"/>
    </source>
</evidence>
<dbReference type="InterPro" id="IPR003663">
    <property type="entry name" value="Sugar/inositol_transpt"/>
</dbReference>
<evidence type="ECO:0000256" key="5">
    <source>
        <dbReference type="ARBA" id="ARBA00023136"/>
    </source>
</evidence>
<dbReference type="InterPro" id="IPR036259">
    <property type="entry name" value="MFS_trans_sf"/>
</dbReference>
<feature type="transmembrane region" description="Helical" evidence="7">
    <location>
        <begin position="163"/>
        <end position="190"/>
    </location>
</feature>
<feature type="transmembrane region" description="Helical" evidence="7">
    <location>
        <begin position="363"/>
        <end position="381"/>
    </location>
</feature>
<feature type="transmembrane region" description="Helical" evidence="7">
    <location>
        <begin position="109"/>
        <end position="128"/>
    </location>
</feature>
<comment type="caution">
    <text evidence="9">The sequence shown here is derived from an EMBL/GenBank/DDBJ whole genome shotgun (WGS) entry which is preliminary data.</text>
</comment>
<feature type="domain" description="Major facilitator superfamily (MFS) profile" evidence="8">
    <location>
        <begin position="70"/>
        <end position="522"/>
    </location>
</feature>
<organism evidence="9 10">
    <name type="scientific">Cymbomonas tetramitiformis</name>
    <dbReference type="NCBI Taxonomy" id="36881"/>
    <lineage>
        <taxon>Eukaryota</taxon>
        <taxon>Viridiplantae</taxon>
        <taxon>Chlorophyta</taxon>
        <taxon>Pyramimonadophyceae</taxon>
        <taxon>Pyramimonadales</taxon>
        <taxon>Pyramimonadaceae</taxon>
        <taxon>Cymbomonas</taxon>
    </lineage>
</organism>
<feature type="transmembrane region" description="Helical" evidence="7">
    <location>
        <begin position="434"/>
        <end position="456"/>
    </location>
</feature>
<name>A0AAE0EX70_9CHLO</name>
<dbReference type="InterPro" id="IPR005828">
    <property type="entry name" value="MFS_sugar_transport-like"/>
</dbReference>
<reference evidence="9 10" key="1">
    <citation type="journal article" date="2015" name="Genome Biol. Evol.">
        <title>Comparative Genomics of a Bacterivorous Green Alga Reveals Evolutionary Causalities and Consequences of Phago-Mixotrophic Mode of Nutrition.</title>
        <authorList>
            <person name="Burns J.A."/>
            <person name="Paasch A."/>
            <person name="Narechania A."/>
            <person name="Kim E."/>
        </authorList>
    </citation>
    <scope>NUCLEOTIDE SEQUENCE [LARGE SCALE GENOMIC DNA]</scope>
    <source>
        <strain evidence="9 10">PLY_AMNH</strain>
    </source>
</reference>
<sequence>MSNVWQQVLGTNGKGIRQFGSTRSSILYDELPQLPPWSEVEKVLVIPHEVVEKKHVVSSVAPTTALMYSAVLYSLLGAVAAGYNIASTATCFTDDAVLKAYGYSGNQTVQGLIMSTGIWAQMLICFAMACNPNLSGRRSLILLAALSNIIGTFVSVFSPLTSYGFWALALGRFVIGCGDGITFCLVPAYCTEVSPPHVRGRLTSLFCLAISIGMVTGYGAGVNLVPLKNGWRYVLSLSIVWSVPQLLGMLNLPESPRFLLIAAAQAESKVEELFAWRVLCEFRDNNLAFALHEYGQIHKCINRTKWHGEMTILGMLWDPCFRLPLLIGCLLVNLQQLTIQPALMFQLVEVLSGSFGYLHTTARSLSCGLMGTMLVLSALFCSIPMESLGRRTVLLGGICGVVCAQFGLGLAFSAGTDHFFAYEGMSRVWSDTSVVFIAMLVAFFQISFGVLTHITLSEIFPINARQQSVAFVWSVNFFWNGCMVLFLPILYVRVGGAACFWWAGFITAAGGVLLWWVFPENKAELLQRIEQTVKGSSMAYERVDLEDLIFKDPTGDYELYQNDAEQTKMLEEASQKLQVLDDDQSSVSSEESVEGKIDYSSEDTSSVSDCSTASATSSDQEEAEEPEDKWDNYIPFHSRDPRATDFTTPIITTNVCSSPYRSTGDHLDSNGIYPDREIFLLERGIDMGHYHTDRIRKVDKPLVFHYARKDTWIPAIEERKAKLKERKEKKKVLTKQLSFLSLPMEPIRPMIKSASLGALDKLKSFWSGSKHEKGLLQGDHASYGADEESGQLDGEGEKKEAKEEGADAAKEDKKAKPNLENLQRPETDQEKLEREAAEAEAKAQRKEEQRMQNLLKQVAMGKLKVDDKPVNEKLSELEELFKDGDARDVDNYTTKLETVHRRAVGWGVMGALVLCTWIWCANFFGIYYQSTIISEE</sequence>
<dbReference type="InterPro" id="IPR020846">
    <property type="entry name" value="MFS_dom"/>
</dbReference>
<comment type="subcellular location">
    <subcellularLocation>
        <location evidence="1">Membrane</location>
        <topology evidence="1">Multi-pass membrane protein</topology>
    </subcellularLocation>
</comment>
<feature type="transmembrane region" description="Helical" evidence="7">
    <location>
        <begin position="500"/>
        <end position="518"/>
    </location>
</feature>
<feature type="transmembrane region" description="Helical" evidence="7">
    <location>
        <begin position="393"/>
        <end position="414"/>
    </location>
</feature>
<dbReference type="GO" id="GO:0016020">
    <property type="term" value="C:membrane"/>
    <property type="evidence" value="ECO:0007669"/>
    <property type="project" value="UniProtKB-SubCell"/>
</dbReference>
<proteinExistence type="inferred from homology"/>
<protein>
    <recommendedName>
        <fullName evidence="8">Major facilitator superfamily (MFS) profile domain-containing protein</fullName>
    </recommendedName>
</protein>
<feature type="transmembrane region" description="Helical" evidence="7">
    <location>
        <begin position="903"/>
        <end position="928"/>
    </location>
</feature>
<keyword evidence="10" id="KW-1185">Reference proteome</keyword>
<evidence type="ECO:0000256" key="2">
    <source>
        <dbReference type="ARBA" id="ARBA00010992"/>
    </source>
</evidence>
<keyword evidence="4 7" id="KW-1133">Transmembrane helix</keyword>
<dbReference type="GO" id="GO:0005351">
    <property type="term" value="F:carbohydrate:proton symporter activity"/>
    <property type="evidence" value="ECO:0007669"/>
    <property type="project" value="TreeGrafter"/>
</dbReference>
<dbReference type="EMBL" id="LGRX02033193">
    <property type="protein sequence ID" value="KAK3242320.1"/>
    <property type="molecule type" value="Genomic_DNA"/>
</dbReference>
<dbReference type="Gene3D" id="1.20.1250.20">
    <property type="entry name" value="MFS general substrate transporter like domains"/>
    <property type="match status" value="1"/>
</dbReference>
<feature type="transmembrane region" description="Helical" evidence="7">
    <location>
        <begin position="323"/>
        <end position="343"/>
    </location>
</feature>
<dbReference type="Pfam" id="PF00083">
    <property type="entry name" value="Sugar_tr"/>
    <property type="match status" value="1"/>
</dbReference>